<evidence type="ECO:0000313" key="3">
    <source>
        <dbReference type="Proteomes" id="UP000199636"/>
    </source>
</evidence>
<feature type="domain" description="MvaT DNA-binding" evidence="1">
    <location>
        <begin position="82"/>
        <end position="118"/>
    </location>
</feature>
<evidence type="ECO:0000313" key="2">
    <source>
        <dbReference type="EMBL" id="SDH89293.1"/>
    </source>
</evidence>
<dbReference type="RefSeq" id="WP_090262443.1">
    <property type="nucleotide sequence ID" value="NZ_FNDS01000004.1"/>
</dbReference>
<reference evidence="3" key="1">
    <citation type="submission" date="2016-10" db="EMBL/GenBank/DDBJ databases">
        <authorList>
            <person name="Varghese N."/>
            <person name="Submissions S."/>
        </authorList>
    </citation>
    <scope>NUCLEOTIDE SEQUENCE [LARGE SCALE GENOMIC DNA]</scope>
    <source>
        <strain evidence="3">CCM 7469</strain>
    </source>
</reference>
<dbReference type="EMBL" id="FNDS01000004">
    <property type="protein sequence ID" value="SDH89293.1"/>
    <property type="molecule type" value="Genomic_DNA"/>
</dbReference>
<protein>
    <submittedName>
        <fullName evidence="2">H-NS histone family protein</fullName>
    </submittedName>
</protein>
<accession>A0A1G8G4C5</accession>
<dbReference type="Pfam" id="PF22055">
    <property type="entry name" value="MvaT_DBD"/>
    <property type="match status" value="1"/>
</dbReference>
<organism evidence="2 3">
    <name type="scientific">Pseudomonas panipatensis</name>
    <dbReference type="NCBI Taxonomy" id="428992"/>
    <lineage>
        <taxon>Bacteria</taxon>
        <taxon>Pseudomonadati</taxon>
        <taxon>Pseudomonadota</taxon>
        <taxon>Gammaproteobacteria</taxon>
        <taxon>Pseudomonadales</taxon>
        <taxon>Pseudomonadaceae</taxon>
        <taxon>Pseudomonas</taxon>
    </lineage>
</organism>
<proteinExistence type="predicted"/>
<dbReference type="CDD" id="cd16170">
    <property type="entry name" value="MvaT_DBD"/>
    <property type="match status" value="1"/>
</dbReference>
<dbReference type="InterPro" id="IPR035616">
    <property type="entry name" value="MvaT_DBD"/>
</dbReference>
<dbReference type="NCBIfam" id="NF041859">
    <property type="entry name" value="silencer_MvaTU"/>
    <property type="match status" value="1"/>
</dbReference>
<dbReference type="OrthoDB" id="6367018at2"/>
<name>A0A1G8G4C5_9PSED</name>
<dbReference type="Proteomes" id="UP000199636">
    <property type="component" value="Unassembled WGS sequence"/>
</dbReference>
<dbReference type="STRING" id="428992.SAMN05216272_1043"/>
<gene>
    <name evidence="2" type="ORF">SAMN05216272_1043</name>
</gene>
<keyword evidence="3" id="KW-1185">Reference proteome</keyword>
<sequence length="121" mass="13845">MSKLAEFKALEAQLAEQLRRLDALKNDDRLKKEIEFERKLRVLMAEYGMDLGNIKTQLAPLATPSNSAAKEGQGQRRERKMKVYLNPHTDETVETRGGNHKQLKAWKEEHGAAEVESWLQG</sequence>
<evidence type="ECO:0000259" key="1">
    <source>
        <dbReference type="Pfam" id="PF22055"/>
    </source>
</evidence>
<dbReference type="AlphaFoldDB" id="A0A1G8G4C5"/>